<dbReference type="Pfam" id="PF01888">
    <property type="entry name" value="CbiD"/>
    <property type="match status" value="1"/>
</dbReference>
<dbReference type="GO" id="GO:0032259">
    <property type="term" value="P:methylation"/>
    <property type="evidence" value="ECO:0007669"/>
    <property type="project" value="UniProtKB-KW"/>
</dbReference>
<evidence type="ECO:0000256" key="6">
    <source>
        <dbReference type="SAM" id="MobiDB-lite"/>
    </source>
</evidence>
<dbReference type="NCBIfam" id="NF000849">
    <property type="entry name" value="PRK00075.1-1"/>
    <property type="match status" value="1"/>
</dbReference>
<dbReference type="EMBL" id="QYUL01000003">
    <property type="protein sequence ID" value="RJF79507.1"/>
    <property type="molecule type" value="Genomic_DNA"/>
</dbReference>
<dbReference type="SUPFAM" id="SSF111342">
    <property type="entry name" value="CbiD-like"/>
    <property type="match status" value="1"/>
</dbReference>
<feature type="compositionally biased region" description="Acidic residues" evidence="6">
    <location>
        <begin position="1"/>
        <end position="20"/>
    </location>
</feature>
<name>A0A418VSP4_9PROT</name>
<reference evidence="7 8" key="1">
    <citation type="submission" date="2018-09" db="EMBL/GenBank/DDBJ databases">
        <authorList>
            <person name="Zhu H."/>
        </authorList>
    </citation>
    <scope>NUCLEOTIDE SEQUENCE [LARGE SCALE GENOMIC DNA]</scope>
    <source>
        <strain evidence="7 8">K2W22B-5</strain>
    </source>
</reference>
<sequence length="388" mass="39428">MDEDSESGIEENGAEGDDGTDGGADHATPLRRGWTTGTCATAAARAATEALFGGGFPDPVTVTLPGGQTPAFALAWTDQGDGEQGPWAAAGIVKDAGDDPDVTHGALVRARVWRGPAGSGVTYRAGEGVGTVTLPGLPLAVGEPAINPVPRAMIAQAVTEAANLARQPADLVVEIGVENGAVLAKRTMNGRLGILGGLSILGTTGIVVPYSCAAWIASIQRGIDVARAAGLTHVAACTGDLSEKAVTARYGLPEQALIDMGDFAGGTLKHLRRQPIARLSLCGGFAKFGKLARGLMDLHSKRHSVDLDWLAERLAALGASADLIAQARTANTAAQVLGMARDAGLPLADHVAELARAAALATLDGAPVAVEVLITDRQGVIVGCAPGW</sequence>
<evidence type="ECO:0000256" key="5">
    <source>
        <dbReference type="HAMAP-Rule" id="MF_00787"/>
    </source>
</evidence>
<dbReference type="PIRSF" id="PIRSF026782">
    <property type="entry name" value="CbiD"/>
    <property type="match status" value="1"/>
</dbReference>
<dbReference type="EC" id="2.1.1.195" evidence="5"/>
<evidence type="ECO:0000256" key="3">
    <source>
        <dbReference type="ARBA" id="ARBA00022679"/>
    </source>
</evidence>
<proteinExistence type="inferred from homology"/>
<keyword evidence="8" id="KW-1185">Reference proteome</keyword>
<comment type="catalytic activity">
    <reaction evidence="5">
        <text>Co-precorrin-5B + S-adenosyl-L-methionine = Co-precorrin-6A + S-adenosyl-L-homocysteine</text>
        <dbReference type="Rhea" id="RHEA:26285"/>
        <dbReference type="ChEBI" id="CHEBI:57856"/>
        <dbReference type="ChEBI" id="CHEBI:59789"/>
        <dbReference type="ChEBI" id="CHEBI:60063"/>
        <dbReference type="ChEBI" id="CHEBI:60064"/>
        <dbReference type="EC" id="2.1.1.195"/>
    </reaction>
</comment>
<protein>
    <recommendedName>
        <fullName evidence="5">Cobalt-precorrin-5B C(1)-methyltransferase</fullName>
        <ecNumber evidence="5">2.1.1.195</ecNumber>
    </recommendedName>
    <alternativeName>
        <fullName evidence="5">Cobalt-precorrin-6A synthase</fullName>
    </alternativeName>
</protein>
<evidence type="ECO:0000256" key="1">
    <source>
        <dbReference type="ARBA" id="ARBA00022573"/>
    </source>
</evidence>
<dbReference type="GO" id="GO:0043780">
    <property type="term" value="F:cobalt-precorrin-5B C1-methyltransferase activity"/>
    <property type="evidence" value="ECO:0007669"/>
    <property type="project" value="RHEA"/>
</dbReference>
<dbReference type="OrthoDB" id="6439987at2"/>
<keyword evidence="4 5" id="KW-0949">S-adenosyl-L-methionine</keyword>
<dbReference type="InterPro" id="IPR002748">
    <property type="entry name" value="CbiD"/>
</dbReference>
<organism evidence="7 8">
    <name type="scientific">Azospirillum cavernae</name>
    <dbReference type="NCBI Taxonomy" id="2320860"/>
    <lineage>
        <taxon>Bacteria</taxon>
        <taxon>Pseudomonadati</taxon>
        <taxon>Pseudomonadota</taxon>
        <taxon>Alphaproteobacteria</taxon>
        <taxon>Rhodospirillales</taxon>
        <taxon>Azospirillaceae</taxon>
        <taxon>Azospirillum</taxon>
    </lineage>
</organism>
<accession>A0A418VSP4</accession>
<evidence type="ECO:0000313" key="7">
    <source>
        <dbReference type="EMBL" id="RJF79507.1"/>
    </source>
</evidence>
<comment type="function">
    <text evidence="5">Catalyzes the methylation of C-1 in cobalt-precorrin-5B to form cobalt-precorrin-6A.</text>
</comment>
<dbReference type="UniPathway" id="UPA00148">
    <property type="reaction ID" value="UER00227"/>
</dbReference>
<comment type="pathway">
    <text evidence="5">Cofactor biosynthesis; adenosylcobalamin biosynthesis; cob(II)yrinate a,c-diamide from sirohydrochlorin (anaerobic route): step 6/10.</text>
</comment>
<comment type="caution">
    <text evidence="7">The sequence shown here is derived from an EMBL/GenBank/DDBJ whole genome shotgun (WGS) entry which is preliminary data.</text>
</comment>
<evidence type="ECO:0000256" key="2">
    <source>
        <dbReference type="ARBA" id="ARBA00022603"/>
    </source>
</evidence>
<dbReference type="RefSeq" id="WP_119832962.1">
    <property type="nucleotide sequence ID" value="NZ_QYUL01000003.1"/>
</dbReference>
<feature type="region of interest" description="Disordered" evidence="6">
    <location>
        <begin position="1"/>
        <end position="32"/>
    </location>
</feature>
<evidence type="ECO:0000313" key="8">
    <source>
        <dbReference type="Proteomes" id="UP000283458"/>
    </source>
</evidence>
<evidence type="ECO:0000256" key="4">
    <source>
        <dbReference type="ARBA" id="ARBA00022691"/>
    </source>
</evidence>
<dbReference type="Gene3D" id="3.30.2110.10">
    <property type="entry name" value="CbiD-like"/>
    <property type="match status" value="1"/>
</dbReference>
<keyword evidence="1 5" id="KW-0169">Cobalamin biosynthesis</keyword>
<dbReference type="AlphaFoldDB" id="A0A418VSP4"/>
<dbReference type="HAMAP" id="MF_00787">
    <property type="entry name" value="CbiD"/>
    <property type="match status" value="1"/>
</dbReference>
<dbReference type="PANTHER" id="PTHR35863:SF1">
    <property type="entry name" value="COBALT-PRECORRIN-5B C(1)-METHYLTRANSFERASE"/>
    <property type="match status" value="1"/>
</dbReference>
<dbReference type="GO" id="GO:0019251">
    <property type="term" value="P:anaerobic cobalamin biosynthetic process"/>
    <property type="evidence" value="ECO:0007669"/>
    <property type="project" value="UniProtKB-UniRule"/>
</dbReference>
<keyword evidence="2 5" id="KW-0489">Methyltransferase</keyword>
<keyword evidence="3 5" id="KW-0808">Transferase</keyword>
<gene>
    <name evidence="5" type="primary">cbiD</name>
    <name evidence="7" type="ORF">D3877_22355</name>
</gene>
<dbReference type="PANTHER" id="PTHR35863">
    <property type="entry name" value="COBALT-PRECORRIN-5B C(1)-METHYLTRANSFERASE"/>
    <property type="match status" value="1"/>
</dbReference>
<dbReference type="InterPro" id="IPR036074">
    <property type="entry name" value="CbiD_sf"/>
</dbReference>
<comment type="similarity">
    <text evidence="5">Belongs to the CbiD family.</text>
</comment>
<dbReference type="Proteomes" id="UP000283458">
    <property type="component" value="Unassembled WGS sequence"/>
</dbReference>
<dbReference type="NCBIfam" id="TIGR00312">
    <property type="entry name" value="cbiD"/>
    <property type="match status" value="1"/>
</dbReference>